<keyword evidence="2" id="KW-1185">Reference proteome</keyword>
<dbReference type="AlphaFoldDB" id="A0A1B0ZUT4"/>
<dbReference type="Proteomes" id="UP000092565">
    <property type="component" value="Chromosome"/>
</dbReference>
<reference evidence="1 2" key="1">
    <citation type="submission" date="2016-04" db="EMBL/GenBank/DDBJ databases">
        <authorList>
            <person name="Evans L.H."/>
            <person name="Alamgir A."/>
            <person name="Owens N."/>
            <person name="Weber N.D."/>
            <person name="Virtaneva K."/>
            <person name="Barbian K."/>
            <person name="Babar A."/>
            <person name="Rosenke K."/>
        </authorList>
    </citation>
    <scope>NUCLEOTIDE SEQUENCE [LARGE SCALE GENOMIC DNA]</scope>
    <source>
        <strain evidence="1 2">JL2886</strain>
    </source>
</reference>
<evidence type="ECO:0000313" key="1">
    <source>
        <dbReference type="EMBL" id="ANP37890.1"/>
    </source>
</evidence>
<protein>
    <submittedName>
        <fullName evidence="1">Uncharacterized protein</fullName>
    </submittedName>
</protein>
<proteinExistence type="predicted"/>
<organism evidence="1 2">
    <name type="scientific">Phaeobacter gallaeciensis</name>
    <dbReference type="NCBI Taxonomy" id="60890"/>
    <lineage>
        <taxon>Bacteria</taxon>
        <taxon>Pseudomonadati</taxon>
        <taxon>Pseudomonadota</taxon>
        <taxon>Alphaproteobacteria</taxon>
        <taxon>Rhodobacterales</taxon>
        <taxon>Roseobacteraceae</taxon>
        <taxon>Phaeobacter</taxon>
    </lineage>
</organism>
<dbReference type="EMBL" id="CP015124">
    <property type="protein sequence ID" value="ANP37890.1"/>
    <property type="molecule type" value="Genomic_DNA"/>
</dbReference>
<sequence length="52" mass="5420">MAPLARRRGAGEAVQGQVCPERAPSIVSLKCRLKGEPRVPRGGRAALDPAVA</sequence>
<accession>A0A1B0ZUT4</accession>
<gene>
    <name evidence="1" type="ORF">JL2886_03004</name>
</gene>
<name>A0A1B0ZUT4_9RHOB</name>
<evidence type="ECO:0000313" key="2">
    <source>
        <dbReference type="Proteomes" id="UP000092565"/>
    </source>
</evidence>